<sequence>MTFRQFVFNNVLRNKRLYVAYFLSSLFTVMVFFTFAMFAFHPALSGADIHFSALYGMSVAGGIIYVFSFFFVLYSMSSFLQSRKREFGLLMTLGASSRQIRRMVFLENMIIGFFATVGGILLGLIFAKLILLIAENVLIISETLYFYVPVLAIIITFVSFIVLFLCISFFVSVVLRTKKLTDLIKGNKKWKGEPKASFALGIIAALLLLAGYGVALYVKGMEVLFAMVPVIIVVVIGTYLLFTQLSVYVIRRLKGNRHLFFRKTNMLLFSDLAFRMKDNARTFFLVTIISTVAFSAIGTLYGFHSYLTRGIKDLNPFSYTYFSFIDDSDERIEKDVQRINAILQEENIKADMERIEMTYYHMEASDTPVLIVKASDYNRFARLNDEKEVSPDKNEAVVVNVSARMMGSSSGNSSLIDQPILLQNGVEIKPSETIESELLPEIKGYYIVHDDAFAELGDPLNSSSFFAFKVVEGEKESVMDAGRKMMEQTEYRAQAIDYMVYEIDKAYGPVLFIGLFIGIVFFVSAGSFLYFRLYSDLDDDKYKFQSITKIGLTVGELKKVVNRQTAILFFAPIIVALIHGAVALTALSRFFDYNITEEALFVLGGFAVIQIVYFFIAKLFYVKQIKETVYR</sequence>
<dbReference type="InterPro" id="IPR052536">
    <property type="entry name" value="ABC-4_Integral_Memb_Prot"/>
</dbReference>
<feature type="transmembrane region" description="Helical" evidence="6">
    <location>
        <begin position="20"/>
        <end position="41"/>
    </location>
</feature>
<dbReference type="PANTHER" id="PTHR46795:SF2">
    <property type="entry name" value="ABC TRANSPORTER, PERMEASE PROTEIN"/>
    <property type="match status" value="1"/>
</dbReference>
<evidence type="ECO:0000256" key="1">
    <source>
        <dbReference type="ARBA" id="ARBA00004651"/>
    </source>
</evidence>
<evidence type="ECO:0000256" key="4">
    <source>
        <dbReference type="ARBA" id="ARBA00022989"/>
    </source>
</evidence>
<comment type="subcellular location">
    <subcellularLocation>
        <location evidence="1 6">Cell membrane</location>
        <topology evidence="1 6">Multi-pass membrane protein</topology>
    </subcellularLocation>
</comment>
<dbReference type="GO" id="GO:0055085">
    <property type="term" value="P:transmembrane transport"/>
    <property type="evidence" value="ECO:0007669"/>
    <property type="project" value="UniProtKB-UniRule"/>
</dbReference>
<gene>
    <name evidence="8" type="ORF">GCM10010978_17060</name>
</gene>
<feature type="transmembrane region" description="Helical" evidence="6">
    <location>
        <begin position="196"/>
        <end position="218"/>
    </location>
</feature>
<dbReference type="InterPro" id="IPR003838">
    <property type="entry name" value="ABC3_permease_C"/>
</dbReference>
<comment type="caution">
    <text evidence="8">The sequence shown here is derived from an EMBL/GenBank/DDBJ whole genome shotgun (WGS) entry which is preliminary data.</text>
</comment>
<evidence type="ECO:0000256" key="2">
    <source>
        <dbReference type="ARBA" id="ARBA00022475"/>
    </source>
</evidence>
<feature type="transmembrane region" description="Helical" evidence="6">
    <location>
        <begin position="224"/>
        <end position="250"/>
    </location>
</feature>
<accession>A0A8J2TL32</accession>
<reference evidence="8" key="2">
    <citation type="submission" date="2020-09" db="EMBL/GenBank/DDBJ databases">
        <authorList>
            <person name="Sun Q."/>
            <person name="Zhou Y."/>
        </authorList>
    </citation>
    <scope>NUCLEOTIDE SEQUENCE</scope>
    <source>
        <strain evidence="8">CGMCC 1.12360</strain>
    </source>
</reference>
<dbReference type="InterPro" id="IPR027022">
    <property type="entry name" value="ABC_permease_BceB-typ"/>
</dbReference>
<feature type="domain" description="ABC3 transporter permease C-terminal" evidence="7">
    <location>
        <begin position="59"/>
        <end position="178"/>
    </location>
</feature>
<keyword evidence="6" id="KW-0813">Transport</keyword>
<dbReference type="Pfam" id="PF02687">
    <property type="entry name" value="FtsX"/>
    <property type="match status" value="1"/>
</dbReference>
<keyword evidence="3 6" id="KW-0812">Transmembrane</keyword>
<dbReference type="PANTHER" id="PTHR46795">
    <property type="entry name" value="ABC TRANSPORTER PERMEASE-RELATED-RELATED"/>
    <property type="match status" value="1"/>
</dbReference>
<evidence type="ECO:0000259" key="7">
    <source>
        <dbReference type="Pfam" id="PF02687"/>
    </source>
</evidence>
<feature type="transmembrane region" description="Helical" evidence="6">
    <location>
        <begin position="110"/>
        <end position="134"/>
    </location>
</feature>
<dbReference type="Proteomes" id="UP000602050">
    <property type="component" value="Unassembled WGS sequence"/>
</dbReference>
<dbReference type="RefSeq" id="WP_188391972.1">
    <property type="nucleotide sequence ID" value="NZ_BMEV01000027.1"/>
</dbReference>
<keyword evidence="5 6" id="KW-0472">Membrane</keyword>
<feature type="transmembrane region" description="Helical" evidence="6">
    <location>
        <begin position="566"/>
        <end position="587"/>
    </location>
</feature>
<evidence type="ECO:0000256" key="6">
    <source>
        <dbReference type="PIRNR" id="PIRNR018968"/>
    </source>
</evidence>
<organism evidence="8 9">
    <name type="scientific">Compostibacillus humi</name>
    <dbReference type="NCBI Taxonomy" id="1245525"/>
    <lineage>
        <taxon>Bacteria</taxon>
        <taxon>Bacillati</taxon>
        <taxon>Bacillota</taxon>
        <taxon>Bacilli</taxon>
        <taxon>Bacillales</taxon>
        <taxon>Bacillaceae</taxon>
        <taxon>Compostibacillus</taxon>
    </lineage>
</organism>
<protein>
    <submittedName>
        <fullName evidence="8">ABC transporter permease</fullName>
    </submittedName>
</protein>
<evidence type="ECO:0000256" key="5">
    <source>
        <dbReference type="ARBA" id="ARBA00023136"/>
    </source>
</evidence>
<feature type="transmembrane region" description="Helical" evidence="6">
    <location>
        <begin position="599"/>
        <end position="621"/>
    </location>
</feature>
<keyword evidence="4 6" id="KW-1133">Transmembrane helix</keyword>
<dbReference type="GO" id="GO:0005886">
    <property type="term" value="C:plasma membrane"/>
    <property type="evidence" value="ECO:0007669"/>
    <property type="project" value="UniProtKB-SubCell"/>
</dbReference>
<feature type="transmembrane region" description="Helical" evidence="6">
    <location>
        <begin position="53"/>
        <end position="75"/>
    </location>
</feature>
<keyword evidence="9" id="KW-1185">Reference proteome</keyword>
<comment type="similarity">
    <text evidence="6">Belongs to the ABC-4 integral membrane protein family.</text>
</comment>
<evidence type="ECO:0000256" key="3">
    <source>
        <dbReference type="ARBA" id="ARBA00022692"/>
    </source>
</evidence>
<keyword evidence="2 6" id="KW-1003">Cell membrane</keyword>
<reference evidence="8" key="1">
    <citation type="journal article" date="2014" name="Int. J. Syst. Evol. Microbiol.">
        <title>Complete genome sequence of Corynebacterium casei LMG S-19264T (=DSM 44701T), isolated from a smear-ripened cheese.</title>
        <authorList>
            <consortium name="US DOE Joint Genome Institute (JGI-PGF)"/>
            <person name="Walter F."/>
            <person name="Albersmeier A."/>
            <person name="Kalinowski J."/>
            <person name="Ruckert C."/>
        </authorList>
    </citation>
    <scope>NUCLEOTIDE SEQUENCE</scope>
    <source>
        <strain evidence="8">CGMCC 1.12360</strain>
    </source>
</reference>
<evidence type="ECO:0000313" key="9">
    <source>
        <dbReference type="Proteomes" id="UP000602050"/>
    </source>
</evidence>
<feature type="transmembrane region" description="Helical" evidence="6">
    <location>
        <begin position="506"/>
        <end position="531"/>
    </location>
</feature>
<evidence type="ECO:0000313" key="8">
    <source>
        <dbReference type="EMBL" id="GFZ75964.1"/>
    </source>
</evidence>
<feature type="transmembrane region" description="Helical" evidence="6">
    <location>
        <begin position="146"/>
        <end position="175"/>
    </location>
</feature>
<dbReference type="AlphaFoldDB" id="A0A8J2TL32"/>
<feature type="transmembrane region" description="Helical" evidence="6">
    <location>
        <begin position="283"/>
        <end position="303"/>
    </location>
</feature>
<proteinExistence type="inferred from homology"/>
<dbReference type="EMBL" id="BMEV01000027">
    <property type="protein sequence ID" value="GFZ75964.1"/>
    <property type="molecule type" value="Genomic_DNA"/>
</dbReference>
<name>A0A8J2TL32_9BACI</name>
<dbReference type="PIRSF" id="PIRSF018968">
    <property type="entry name" value="ABC_permease_BceB"/>
    <property type="match status" value="1"/>
</dbReference>